<gene>
    <name evidence="1" type="ORF">BECKH772A_GA0070896_1001034</name>
    <name evidence="2" type="ORF">BECKH772B_GA0070898_1001134</name>
    <name evidence="3" type="ORF">BECKH772C_GA0070978_1000934</name>
</gene>
<proteinExistence type="predicted"/>
<protein>
    <submittedName>
        <fullName evidence="1">Uncharacterized protein</fullName>
    </submittedName>
</protein>
<accession>A0A450U9P3</accession>
<dbReference type="EMBL" id="CAADFG010000010">
    <property type="protein sequence ID" value="VFJ88687.1"/>
    <property type="molecule type" value="Genomic_DNA"/>
</dbReference>
<dbReference type="EMBL" id="CAADFI010000011">
    <property type="protein sequence ID" value="VFJ90798.1"/>
    <property type="molecule type" value="Genomic_DNA"/>
</dbReference>
<dbReference type="EMBL" id="CAADFJ010000009">
    <property type="protein sequence ID" value="VFJ96928.1"/>
    <property type="molecule type" value="Genomic_DNA"/>
</dbReference>
<reference evidence="1" key="1">
    <citation type="submission" date="2019-02" db="EMBL/GenBank/DDBJ databases">
        <authorList>
            <person name="Gruber-Vodicka R. H."/>
            <person name="Seah K. B. B."/>
        </authorList>
    </citation>
    <scope>NUCLEOTIDE SEQUENCE</scope>
    <source>
        <strain evidence="3">BECK_SA2B12</strain>
        <strain evidence="1">BECK_SA2B15</strain>
        <strain evidence="2">BECK_SA2B20</strain>
    </source>
</reference>
<sequence length="165" mass="18677">MRVHRGANHGMTEEEYNRELARKPNRYPGNLDLLDPKDGVRPSQLSAEELFERVDEQGLWRCRMDRGARSLGRSGADVRQRPGAIDLDYVRDRAAEILEGGKAALQPAQGQIRVSMMLRSELMGIIANGENSGIEFKRDDVRPEQLAKEIVVLANRKFKIQPLKV</sequence>
<organism evidence="1">
    <name type="scientific">Candidatus Kentrum eta</name>
    <dbReference type="NCBI Taxonomy" id="2126337"/>
    <lineage>
        <taxon>Bacteria</taxon>
        <taxon>Pseudomonadati</taxon>
        <taxon>Pseudomonadota</taxon>
        <taxon>Gammaproteobacteria</taxon>
        <taxon>Candidatus Kentrum</taxon>
    </lineage>
</organism>
<evidence type="ECO:0000313" key="1">
    <source>
        <dbReference type="EMBL" id="VFJ88687.1"/>
    </source>
</evidence>
<dbReference type="AlphaFoldDB" id="A0A450U9P3"/>
<evidence type="ECO:0000313" key="2">
    <source>
        <dbReference type="EMBL" id="VFJ90798.1"/>
    </source>
</evidence>
<name>A0A450U9P3_9GAMM</name>
<evidence type="ECO:0000313" key="3">
    <source>
        <dbReference type="EMBL" id="VFJ96928.1"/>
    </source>
</evidence>